<name>A0A9D9HBB4_9BACT</name>
<reference evidence="1" key="1">
    <citation type="submission" date="2020-10" db="EMBL/GenBank/DDBJ databases">
        <authorList>
            <person name="Gilroy R."/>
        </authorList>
    </citation>
    <scope>NUCLEOTIDE SEQUENCE</scope>
    <source>
        <strain evidence="1">D5-748</strain>
    </source>
</reference>
<organism evidence="1 2">
    <name type="scientific">Candidatus Cryptobacteroides merdavium</name>
    <dbReference type="NCBI Taxonomy" id="2840769"/>
    <lineage>
        <taxon>Bacteria</taxon>
        <taxon>Pseudomonadati</taxon>
        <taxon>Bacteroidota</taxon>
        <taxon>Bacteroidia</taxon>
        <taxon>Bacteroidales</taxon>
        <taxon>Candidatus Cryptobacteroides</taxon>
    </lineage>
</organism>
<reference evidence="1" key="2">
    <citation type="journal article" date="2021" name="PeerJ">
        <title>Extensive microbial diversity within the chicken gut microbiome revealed by metagenomics and culture.</title>
        <authorList>
            <person name="Gilroy R."/>
            <person name="Ravi A."/>
            <person name="Getino M."/>
            <person name="Pursley I."/>
            <person name="Horton D.L."/>
            <person name="Alikhan N.F."/>
            <person name="Baker D."/>
            <person name="Gharbi K."/>
            <person name="Hall N."/>
            <person name="Watson M."/>
            <person name="Adriaenssens E.M."/>
            <person name="Foster-Nyarko E."/>
            <person name="Jarju S."/>
            <person name="Secka A."/>
            <person name="Antonio M."/>
            <person name="Oren A."/>
            <person name="Chaudhuri R.R."/>
            <person name="La Ragione R."/>
            <person name="Hildebrand F."/>
            <person name="Pallen M.J."/>
        </authorList>
    </citation>
    <scope>NUCLEOTIDE SEQUENCE</scope>
    <source>
        <strain evidence="1">D5-748</strain>
    </source>
</reference>
<dbReference type="Proteomes" id="UP000823619">
    <property type="component" value="Unassembled WGS sequence"/>
</dbReference>
<protein>
    <submittedName>
        <fullName evidence="1">Uncharacterized protein</fullName>
    </submittedName>
</protein>
<comment type="caution">
    <text evidence="1">The sequence shown here is derived from an EMBL/GenBank/DDBJ whole genome shotgun (WGS) entry which is preliminary data.</text>
</comment>
<sequence>MKASLTPSPYIISAFCPIFFLSVRNCTSPPRNITTIDMTAPEQIASSFRTDLYHYRRYPVPGKISSFI</sequence>
<evidence type="ECO:0000313" key="2">
    <source>
        <dbReference type="Proteomes" id="UP000823619"/>
    </source>
</evidence>
<dbReference type="AlphaFoldDB" id="A0A9D9HBB4"/>
<accession>A0A9D9HBB4</accession>
<evidence type="ECO:0000313" key="1">
    <source>
        <dbReference type="EMBL" id="MBO8444749.1"/>
    </source>
</evidence>
<proteinExistence type="predicted"/>
<dbReference type="EMBL" id="JADIMO010000039">
    <property type="protein sequence ID" value="MBO8444749.1"/>
    <property type="molecule type" value="Genomic_DNA"/>
</dbReference>
<gene>
    <name evidence="1" type="ORF">IAC23_03510</name>
</gene>